<dbReference type="OMA" id="SLGRVWN"/>
<dbReference type="Proteomes" id="UP000016924">
    <property type="component" value="Unassembled WGS sequence"/>
</dbReference>
<feature type="region of interest" description="Disordered" evidence="1">
    <location>
        <begin position="23"/>
        <end position="70"/>
    </location>
</feature>
<proteinExistence type="predicted"/>
<gene>
    <name evidence="2" type="ORF">W97_07127</name>
</gene>
<evidence type="ECO:0000313" key="3">
    <source>
        <dbReference type="Proteomes" id="UP000016924"/>
    </source>
</evidence>
<sequence>MSVTTTTDSARYQIHSHLVDYELHHSGTSGPAPPPEAHPVPSTVDQQGLNARNPESWPTDHRRIPPYRPINRELDMSQRRVYTSVPERIFIEVMFTGVATNASVSQIWAATGGKLVPSWFRYKIGGEW</sequence>
<accession>R7Z226</accession>
<dbReference type="OrthoDB" id="5201563at2759"/>
<dbReference type="eggNOG" id="ENOG502SU37">
    <property type="taxonomic scope" value="Eukaryota"/>
</dbReference>
<keyword evidence="3" id="KW-1185">Reference proteome</keyword>
<dbReference type="GeneID" id="19904438"/>
<reference evidence="3" key="1">
    <citation type="submission" date="2012-06" db="EMBL/GenBank/DDBJ databases">
        <title>The genome sequence of Coniosporium apollinis CBS 100218.</title>
        <authorList>
            <consortium name="The Broad Institute Genome Sequencing Platform"/>
            <person name="Cuomo C."/>
            <person name="Gorbushina A."/>
            <person name="Noack S."/>
            <person name="Walker B."/>
            <person name="Young S.K."/>
            <person name="Zeng Q."/>
            <person name="Gargeya S."/>
            <person name="Fitzgerald M."/>
            <person name="Haas B."/>
            <person name="Abouelleil A."/>
            <person name="Alvarado L."/>
            <person name="Arachchi H.M."/>
            <person name="Berlin A.M."/>
            <person name="Chapman S.B."/>
            <person name="Goldberg J."/>
            <person name="Griggs A."/>
            <person name="Gujja S."/>
            <person name="Hansen M."/>
            <person name="Howarth C."/>
            <person name="Imamovic A."/>
            <person name="Larimer J."/>
            <person name="McCowan C."/>
            <person name="Montmayeur A."/>
            <person name="Murphy C."/>
            <person name="Neiman D."/>
            <person name="Pearson M."/>
            <person name="Priest M."/>
            <person name="Roberts A."/>
            <person name="Saif S."/>
            <person name="Shea T."/>
            <person name="Sisk P."/>
            <person name="Sykes S."/>
            <person name="Wortman J."/>
            <person name="Nusbaum C."/>
            <person name="Birren B."/>
        </authorList>
    </citation>
    <scope>NUCLEOTIDE SEQUENCE [LARGE SCALE GENOMIC DNA]</scope>
    <source>
        <strain evidence="3">CBS 100218</strain>
    </source>
</reference>
<dbReference type="EMBL" id="JH767592">
    <property type="protein sequence ID" value="EON67981.1"/>
    <property type="molecule type" value="Genomic_DNA"/>
</dbReference>
<name>R7Z226_CONA1</name>
<dbReference type="HOGENOM" id="CLU_141137_1_0_1"/>
<organism evidence="2 3">
    <name type="scientific">Coniosporium apollinis (strain CBS 100218)</name>
    <name type="common">Rock-inhabiting black yeast</name>
    <dbReference type="NCBI Taxonomy" id="1168221"/>
    <lineage>
        <taxon>Eukaryota</taxon>
        <taxon>Fungi</taxon>
        <taxon>Dikarya</taxon>
        <taxon>Ascomycota</taxon>
        <taxon>Pezizomycotina</taxon>
        <taxon>Dothideomycetes</taxon>
        <taxon>Dothideomycetes incertae sedis</taxon>
        <taxon>Coniosporium</taxon>
    </lineage>
</organism>
<evidence type="ECO:0000313" key="2">
    <source>
        <dbReference type="EMBL" id="EON67981.1"/>
    </source>
</evidence>
<protein>
    <submittedName>
        <fullName evidence="2">Uncharacterized protein</fullName>
    </submittedName>
</protein>
<evidence type="ECO:0000256" key="1">
    <source>
        <dbReference type="SAM" id="MobiDB-lite"/>
    </source>
</evidence>
<dbReference type="RefSeq" id="XP_007783298.1">
    <property type="nucleotide sequence ID" value="XM_007785108.1"/>
</dbReference>
<dbReference type="AlphaFoldDB" id="R7Z226"/>